<comment type="caution">
    <text evidence="1">The sequence shown here is derived from an EMBL/GenBank/DDBJ whole genome shotgun (WGS) entry which is preliminary data.</text>
</comment>
<organism evidence="1 2">
    <name type="scientific">Pseudomonas amygdali pv. mori str. 301020</name>
    <dbReference type="NCBI Taxonomy" id="629261"/>
    <lineage>
        <taxon>Bacteria</taxon>
        <taxon>Pseudomonadati</taxon>
        <taxon>Pseudomonadota</taxon>
        <taxon>Gammaproteobacteria</taxon>
        <taxon>Pseudomonadales</taxon>
        <taxon>Pseudomonadaceae</taxon>
        <taxon>Pseudomonas</taxon>
        <taxon>Pseudomonas amygdali</taxon>
    </lineage>
</organism>
<evidence type="ECO:0008006" key="3">
    <source>
        <dbReference type="Google" id="ProtNLM"/>
    </source>
</evidence>
<dbReference type="AlphaFoldDB" id="A0A656GN43"/>
<proteinExistence type="predicted"/>
<reference evidence="1 2" key="1">
    <citation type="journal article" date="2011" name="PLoS Pathog.">
        <title>Dynamic evolution of pathogenicity revealed by sequencing and comparative genomics of 19 Pseudomonas syringae isolates.</title>
        <authorList>
            <person name="Baltrus D.A."/>
            <person name="Nishimura M.T."/>
            <person name="Romanchuk A."/>
            <person name="Chang J.H."/>
            <person name="Mukhtar M.S."/>
            <person name="Cherkis K."/>
            <person name="Roach J."/>
            <person name="Grant S.R."/>
            <person name="Jones C.D."/>
            <person name="Dangl J.L."/>
        </authorList>
    </citation>
    <scope>NUCLEOTIDE SEQUENCE [LARGE SCALE GENOMIC DNA]</scope>
    <source>
        <strain evidence="1 2">301020</strain>
    </source>
</reference>
<dbReference type="Proteomes" id="UP000003465">
    <property type="component" value="Unassembled WGS sequence"/>
</dbReference>
<sequence length="34" mass="3587">LLAYAGQEIHLKAGNKLIIEAGLEITFKAGGSFL</sequence>
<dbReference type="EMBL" id="AEAG01003234">
    <property type="protein sequence ID" value="EGH27037.1"/>
    <property type="molecule type" value="Genomic_DNA"/>
</dbReference>
<evidence type="ECO:0000313" key="1">
    <source>
        <dbReference type="EMBL" id="EGH27037.1"/>
    </source>
</evidence>
<evidence type="ECO:0000313" key="2">
    <source>
        <dbReference type="Proteomes" id="UP000003465"/>
    </source>
</evidence>
<accession>A0A656GN43</accession>
<feature type="non-terminal residue" evidence="1">
    <location>
        <position position="34"/>
    </location>
</feature>
<gene>
    <name evidence="1" type="ORF">PSYMO_38338</name>
</gene>
<protein>
    <recommendedName>
        <fullName evidence="3">Rhs element Vgr protein</fullName>
    </recommendedName>
</protein>
<name>A0A656GN43_PSEA0</name>
<feature type="non-terminal residue" evidence="1">
    <location>
        <position position="1"/>
    </location>
</feature>